<evidence type="ECO:0000313" key="3">
    <source>
        <dbReference type="EMBL" id="QXL88180.1"/>
    </source>
</evidence>
<proteinExistence type="predicted"/>
<dbReference type="EMBL" id="JAIMBW010000001">
    <property type="protein sequence ID" value="MBY4891386.1"/>
    <property type="molecule type" value="Genomic_DNA"/>
</dbReference>
<feature type="signal peptide" evidence="1">
    <location>
        <begin position="1"/>
        <end position="21"/>
    </location>
</feature>
<keyword evidence="1" id="KW-0732">Signal</keyword>
<reference evidence="3 4" key="1">
    <citation type="submission" date="2021-07" db="EMBL/GenBank/DDBJ databases">
        <title>Karlodiniumbacter phycospheric gen. nov., sp. nov., a phycosphere bacterium isolated from karlodinium veneficum.</title>
        <authorList>
            <person name="Peng Y."/>
            <person name="Jiang L."/>
            <person name="Lee J."/>
        </authorList>
    </citation>
    <scope>NUCLEOTIDE SEQUENCE</scope>
    <source>
        <strain evidence="3 4">N5</strain>
    </source>
</reference>
<organism evidence="3">
    <name type="scientific">Gymnodinialimonas phycosphaerae</name>
    <dbReference type="NCBI Taxonomy" id="2841589"/>
    <lineage>
        <taxon>Bacteria</taxon>
        <taxon>Pseudomonadati</taxon>
        <taxon>Pseudomonadota</taxon>
        <taxon>Alphaproteobacteria</taxon>
        <taxon>Rhodobacterales</taxon>
        <taxon>Paracoccaceae</taxon>
        <taxon>Gymnodinialimonas</taxon>
    </lineage>
</organism>
<dbReference type="Proteomes" id="UP000693972">
    <property type="component" value="Unassembled WGS sequence"/>
</dbReference>
<dbReference type="RefSeq" id="WP_257891264.1">
    <property type="nucleotide sequence ID" value="NZ_JAIMBW010000001.1"/>
</dbReference>
<feature type="chain" id="PRO_5037883081" evidence="1">
    <location>
        <begin position="22"/>
        <end position="256"/>
    </location>
</feature>
<evidence type="ECO:0000313" key="2">
    <source>
        <dbReference type="EMBL" id="MBY4891386.1"/>
    </source>
</evidence>
<accession>A0A975TVR8</accession>
<evidence type="ECO:0000256" key="1">
    <source>
        <dbReference type="SAM" id="SignalP"/>
    </source>
</evidence>
<protein>
    <submittedName>
        <fullName evidence="3">DUF4198 domain-containing protein</fullName>
    </submittedName>
</protein>
<dbReference type="EMBL" id="CP078073">
    <property type="protein sequence ID" value="QXL88180.1"/>
    <property type="molecule type" value="Genomic_DNA"/>
</dbReference>
<dbReference type="Pfam" id="PF10670">
    <property type="entry name" value="DUF4198"/>
    <property type="match status" value="1"/>
</dbReference>
<gene>
    <name evidence="2" type="ORF">KUL25_01260</name>
    <name evidence="3" type="ORF">KUL25_01265</name>
</gene>
<sequence>MKKTLATILATTALSTTAALAHYGMIIPSDPMVSQQDGRSVTLDVSFSHPFELVGMELVAPVSFSVTHEGDTTDLMDALQPATIMEAAGFTMEYDLSRPGTYVFAMEPQPYWEPAEDSYIVHYTKTYVSAYDDDEGWDALLGLRTEIEPLTRPFGIWEGNVFQGRVLLEGEPVPFAEIEVEYYNEDLSATAPSDLMITQTIVADADGVFSYSTPNAGWWGFAALNTAPETLDFEGTPRAVELGAVIWVHFEEWTGQ</sequence>
<name>A0A975TVR8_9RHOB</name>
<dbReference type="AlphaFoldDB" id="A0A975TVR8"/>
<evidence type="ECO:0000313" key="4">
    <source>
        <dbReference type="Proteomes" id="UP000693972"/>
    </source>
</evidence>
<dbReference type="InterPro" id="IPR019613">
    <property type="entry name" value="DUF4198"/>
</dbReference>
<keyword evidence="4" id="KW-1185">Reference proteome</keyword>